<feature type="region of interest" description="Disordered" evidence="2">
    <location>
        <begin position="297"/>
        <end position="324"/>
    </location>
</feature>
<feature type="compositionally biased region" description="Polar residues" evidence="2">
    <location>
        <begin position="297"/>
        <end position="310"/>
    </location>
</feature>
<proteinExistence type="predicted"/>
<evidence type="ECO:0000256" key="1">
    <source>
        <dbReference type="ARBA" id="ARBA00022801"/>
    </source>
</evidence>
<dbReference type="Pfam" id="PF00326">
    <property type="entry name" value="Peptidase_S9"/>
    <property type="match status" value="1"/>
</dbReference>
<dbReference type="InterPro" id="IPR011042">
    <property type="entry name" value="6-blade_b-propeller_TolB-like"/>
</dbReference>
<accession>A0AAC9PT70</accession>
<protein>
    <submittedName>
        <fullName evidence="4">Dipeptidyl aminopeptidase/acylaminoacyl peptidase</fullName>
    </submittedName>
</protein>
<dbReference type="GO" id="GO:0004252">
    <property type="term" value="F:serine-type endopeptidase activity"/>
    <property type="evidence" value="ECO:0007669"/>
    <property type="project" value="InterPro"/>
</dbReference>
<keyword evidence="4" id="KW-0031">Aminopeptidase</keyword>
<dbReference type="AlphaFoldDB" id="A0AAC9PT70"/>
<evidence type="ECO:0000256" key="2">
    <source>
        <dbReference type="SAM" id="MobiDB-lite"/>
    </source>
</evidence>
<sequence length="589" mass="61746">MDVDVRIHFPEPPAFAEAAPTRAVYVGDAAGRCEIFAWDTRAGTARQITDRPQGTVTCAIDPSGHDVWWFDDDLGGVGSWRVRAFDGGADRSADLPAGRAAGLAMAADGTVAAGIEDDDGLTVYLRRPGEPARPVERIAGHASVVDLADSGRLLAVAGDPESVTAVLLLDLANGERTVLSGVGNPVWPAGFAPGGERLLLTVGDGDGYRLAVWDRESGSTSAGRVGDTEIGPAFDTEIAPSWYPDGERILVRQDRHARSILHEVDPAADVSTVLDTPDGTILAARVQPDGDLHYVWTDSTRPPTLRTASGTRPPGRERRDVQPGARAEVWVDTQAGPVHTLLTVPDVAGPYPTVVLAHGGPHDAARDAYDALVSVFVSIGCAVARPNYRGSTGYGAAWRDAVAGDEGVGLTQLHDLAAVRAHLVASGLADAQRIAVCGESWGGYLALLAAGVQPDLWQAVASVNPIADYAAAFRDTTEAVRAMDVRLFGGDPDECPQAYAAASPSTYVDAVRAPVLIVAATDDERCPPGQVADYAEALRLRGLPPELLWTRSGHEGHEIDVHVQMLATVVRFVGTALGGRPASAPADAG</sequence>
<dbReference type="Gene3D" id="2.120.10.30">
    <property type="entry name" value="TolB, C-terminal domain"/>
    <property type="match status" value="1"/>
</dbReference>
<dbReference type="InterPro" id="IPR029058">
    <property type="entry name" value="AB_hydrolase_fold"/>
</dbReference>
<feature type="domain" description="Peptidase S9 prolyl oligopeptidase catalytic" evidence="3">
    <location>
        <begin position="372"/>
        <end position="578"/>
    </location>
</feature>
<dbReference type="PANTHER" id="PTHR42776:SF27">
    <property type="entry name" value="DIPEPTIDYL PEPTIDASE FAMILY MEMBER 6"/>
    <property type="match status" value="1"/>
</dbReference>
<keyword evidence="1" id="KW-0378">Hydrolase</keyword>
<evidence type="ECO:0000313" key="5">
    <source>
        <dbReference type="Proteomes" id="UP000185511"/>
    </source>
</evidence>
<dbReference type="PANTHER" id="PTHR42776">
    <property type="entry name" value="SERINE PEPTIDASE S9 FAMILY MEMBER"/>
    <property type="match status" value="1"/>
</dbReference>
<dbReference type="SUPFAM" id="SSF53474">
    <property type="entry name" value="alpha/beta-Hydrolases"/>
    <property type="match status" value="1"/>
</dbReference>
<dbReference type="GO" id="GO:0004177">
    <property type="term" value="F:aminopeptidase activity"/>
    <property type="evidence" value="ECO:0007669"/>
    <property type="project" value="UniProtKB-KW"/>
</dbReference>
<organism evidence="4 5">
    <name type="scientific">Actinoalloteichus fjordicus</name>
    <dbReference type="NCBI Taxonomy" id="1612552"/>
    <lineage>
        <taxon>Bacteria</taxon>
        <taxon>Bacillati</taxon>
        <taxon>Actinomycetota</taxon>
        <taxon>Actinomycetes</taxon>
        <taxon>Pseudonocardiales</taxon>
        <taxon>Pseudonocardiaceae</taxon>
        <taxon>Actinoalloteichus</taxon>
    </lineage>
</organism>
<dbReference type="InterPro" id="IPR002470">
    <property type="entry name" value="Peptidase_S9A"/>
</dbReference>
<dbReference type="GO" id="GO:0006508">
    <property type="term" value="P:proteolysis"/>
    <property type="evidence" value="ECO:0007669"/>
    <property type="project" value="InterPro"/>
</dbReference>
<dbReference type="Gene3D" id="3.40.50.1820">
    <property type="entry name" value="alpha/beta hydrolase"/>
    <property type="match status" value="1"/>
</dbReference>
<keyword evidence="4" id="KW-0645">Protease</keyword>
<dbReference type="InterPro" id="IPR001375">
    <property type="entry name" value="Peptidase_S9_cat"/>
</dbReference>
<reference evidence="5" key="1">
    <citation type="submission" date="2016-06" db="EMBL/GenBank/DDBJ databases">
        <title>Complete genome sequence of Actinoalloteichus fjordicus DSM 46855 (=ADI127-17), type strain of the new species Actinoalloteichus fjordicus.</title>
        <authorList>
            <person name="Ruckert C."/>
            <person name="Nouioui I."/>
            <person name="Willmese J."/>
            <person name="van Wezel G."/>
            <person name="Klenk H.-P."/>
            <person name="Kalinowski J."/>
            <person name="Zotchev S.B."/>
        </authorList>
    </citation>
    <scope>NUCLEOTIDE SEQUENCE [LARGE SCALE GENOMIC DNA]</scope>
    <source>
        <strain evidence="5">ADI127-7</strain>
    </source>
</reference>
<dbReference type="KEGG" id="acad:UA74_17665"/>
<gene>
    <name evidence="4" type="ORF">UA74_17665</name>
</gene>
<evidence type="ECO:0000313" key="4">
    <source>
        <dbReference type="EMBL" id="APU15561.1"/>
    </source>
</evidence>
<dbReference type="RefSeq" id="WP_075741270.1">
    <property type="nucleotide sequence ID" value="NZ_CP016076.1"/>
</dbReference>
<keyword evidence="5" id="KW-1185">Reference proteome</keyword>
<name>A0AAC9PT70_9PSEU</name>
<dbReference type="SUPFAM" id="SSF82171">
    <property type="entry name" value="DPP6 N-terminal domain-like"/>
    <property type="match status" value="1"/>
</dbReference>
<dbReference type="PRINTS" id="PR00862">
    <property type="entry name" value="PROLIGOPTASE"/>
</dbReference>
<dbReference type="Proteomes" id="UP000185511">
    <property type="component" value="Chromosome"/>
</dbReference>
<dbReference type="EMBL" id="CP016076">
    <property type="protein sequence ID" value="APU15561.1"/>
    <property type="molecule type" value="Genomic_DNA"/>
</dbReference>
<evidence type="ECO:0000259" key="3">
    <source>
        <dbReference type="Pfam" id="PF00326"/>
    </source>
</evidence>